<dbReference type="GO" id="GO:0003677">
    <property type="term" value="F:DNA binding"/>
    <property type="evidence" value="ECO:0007669"/>
    <property type="project" value="InterPro"/>
</dbReference>
<keyword evidence="1" id="KW-0539">Nucleus</keyword>
<dbReference type="GO" id="GO:0006351">
    <property type="term" value="P:DNA-templated transcription"/>
    <property type="evidence" value="ECO:0007669"/>
    <property type="project" value="InterPro"/>
</dbReference>
<protein>
    <recommendedName>
        <fullName evidence="3">Xylanolytic transcriptional activator regulatory domain-containing protein</fullName>
    </recommendedName>
</protein>
<evidence type="ECO:0000259" key="3">
    <source>
        <dbReference type="Pfam" id="PF04082"/>
    </source>
</evidence>
<dbReference type="InterPro" id="IPR007219">
    <property type="entry name" value="XnlR_reg_dom"/>
</dbReference>
<feature type="compositionally biased region" description="Basic and acidic residues" evidence="2">
    <location>
        <begin position="18"/>
        <end position="36"/>
    </location>
</feature>
<dbReference type="InterPro" id="IPR052761">
    <property type="entry name" value="Fungal_Detox/Toxin_TFs"/>
</dbReference>
<name>A0A8K0SB82_9HYPO</name>
<reference evidence="4" key="1">
    <citation type="journal article" date="2021" name="Nat. Commun.">
        <title>Genetic determinants of endophytism in the Arabidopsis root mycobiome.</title>
        <authorList>
            <person name="Mesny F."/>
            <person name="Miyauchi S."/>
            <person name="Thiergart T."/>
            <person name="Pickel B."/>
            <person name="Atanasova L."/>
            <person name="Karlsson M."/>
            <person name="Huettel B."/>
            <person name="Barry K.W."/>
            <person name="Haridas S."/>
            <person name="Chen C."/>
            <person name="Bauer D."/>
            <person name="Andreopoulos W."/>
            <person name="Pangilinan J."/>
            <person name="LaButti K."/>
            <person name="Riley R."/>
            <person name="Lipzen A."/>
            <person name="Clum A."/>
            <person name="Drula E."/>
            <person name="Henrissat B."/>
            <person name="Kohler A."/>
            <person name="Grigoriev I.V."/>
            <person name="Martin F.M."/>
            <person name="Hacquard S."/>
        </authorList>
    </citation>
    <scope>NUCLEOTIDE SEQUENCE</scope>
    <source>
        <strain evidence="4">MPI-SDFR-AT-0068</strain>
    </source>
</reference>
<organism evidence="4 5">
    <name type="scientific">Fusarium tricinctum</name>
    <dbReference type="NCBI Taxonomy" id="61284"/>
    <lineage>
        <taxon>Eukaryota</taxon>
        <taxon>Fungi</taxon>
        <taxon>Dikarya</taxon>
        <taxon>Ascomycota</taxon>
        <taxon>Pezizomycotina</taxon>
        <taxon>Sordariomycetes</taxon>
        <taxon>Hypocreomycetidae</taxon>
        <taxon>Hypocreales</taxon>
        <taxon>Nectriaceae</taxon>
        <taxon>Fusarium</taxon>
        <taxon>Fusarium tricinctum species complex</taxon>
    </lineage>
</organism>
<dbReference type="Pfam" id="PF04082">
    <property type="entry name" value="Fungal_trans"/>
    <property type="match status" value="1"/>
</dbReference>
<gene>
    <name evidence="4" type="ORF">BKA59DRAFT_523487</name>
</gene>
<evidence type="ECO:0000256" key="2">
    <source>
        <dbReference type="SAM" id="MobiDB-lite"/>
    </source>
</evidence>
<dbReference type="OrthoDB" id="5041285at2759"/>
<dbReference type="GO" id="GO:0008270">
    <property type="term" value="F:zinc ion binding"/>
    <property type="evidence" value="ECO:0007669"/>
    <property type="project" value="InterPro"/>
</dbReference>
<feature type="region of interest" description="Disordered" evidence="2">
    <location>
        <begin position="1"/>
        <end position="59"/>
    </location>
</feature>
<keyword evidence="5" id="KW-1185">Reference proteome</keyword>
<dbReference type="PANTHER" id="PTHR47425">
    <property type="entry name" value="FARB-RELATED"/>
    <property type="match status" value="1"/>
</dbReference>
<dbReference type="Proteomes" id="UP000813427">
    <property type="component" value="Unassembled WGS sequence"/>
</dbReference>
<feature type="domain" description="Xylanolytic transcriptional activator regulatory" evidence="3">
    <location>
        <begin position="133"/>
        <end position="361"/>
    </location>
</feature>
<feature type="compositionally biased region" description="Basic and acidic residues" evidence="2">
    <location>
        <begin position="1"/>
        <end position="11"/>
    </location>
</feature>
<feature type="region of interest" description="Disordered" evidence="2">
    <location>
        <begin position="401"/>
        <end position="420"/>
    </location>
</feature>
<sequence length="830" mass="92863">MATIIEEHESTFARPKPKRQEGRKRSPKNHVEKPDAQEAEAVTKPQPGPKQDEDSASTLTEECLGTPKLTEGRPRKSPSHDHAQARPEITFAYYPFLCINSLSSLRTDDVNYLESQGCFKVSESSCLDDLVRAFFRYAHPIFPVVNEAEFWSIYDPLNSGSRVSQVPVILLSAMLFVACKYVDQCVIQDMQLNTAHEARDRFLRKIQILYDQETESSPVVLAQVSLLLAHWTPQTCSRTSRQSTQWLSRAIYHCQDAISQAKLWTTLKGRSNQGSLRRLLGCCILSDCIHSLYTRRPLMMPHGMVEAERDYPVLSRADLSHEIGRSRVYGVEAKQQFIEAQEQMSALVTILSSALALVYPQGGKVVCRTAFPRCRDEHELRDYKNNLRKWYNDSSILPVSDRDSALGSPTSMDDKREHGGSQYDPVELLVSMMYLHYETAMLALSHSELMRLTANPPAAYSAYRLHERSSLREQKHNLSNCILNITDRLSDSLRYQYLSKVPESMISCTALPIVLHLLNTNTHLHNDSSLPNASSLSSHLQTAGGQCSRYPDWVRKVVKCLRVHFKGELEYILQAVKAVNNNLTQSLHESQEAQVLFALEDDVSKSSGGELQIRTWCELLDTRPRLYAGLIQTLDIVMSWGGGPLAEADMGASFNEYQVSTGSTLIRQCRAEKGSVALAPPVSSAPSRRNIEESLQSSSYSDEPVVQLESGAADSGFLRQEGLDESFSNIIIQKLDTPQSCLTEVPRKIYPPASLDTCRGWAEVISDGGKLVLDQAATREIFQPIDFTGIDDMMAGDGISDDWIDAFLEEDISLQDNSTGQSAEDTDMTV</sequence>
<dbReference type="EMBL" id="JAGPXF010000002">
    <property type="protein sequence ID" value="KAH7258015.1"/>
    <property type="molecule type" value="Genomic_DNA"/>
</dbReference>
<proteinExistence type="predicted"/>
<comment type="caution">
    <text evidence="4">The sequence shown here is derived from an EMBL/GenBank/DDBJ whole genome shotgun (WGS) entry which is preliminary data.</text>
</comment>
<accession>A0A8K0SB82</accession>
<dbReference type="CDD" id="cd12148">
    <property type="entry name" value="fungal_TF_MHR"/>
    <property type="match status" value="1"/>
</dbReference>
<dbReference type="AlphaFoldDB" id="A0A8K0SB82"/>
<dbReference type="PANTHER" id="PTHR47425:SF2">
    <property type="entry name" value="FARB-RELATED"/>
    <property type="match status" value="1"/>
</dbReference>
<evidence type="ECO:0000256" key="1">
    <source>
        <dbReference type="ARBA" id="ARBA00023242"/>
    </source>
</evidence>
<evidence type="ECO:0000313" key="4">
    <source>
        <dbReference type="EMBL" id="KAH7258015.1"/>
    </source>
</evidence>
<evidence type="ECO:0000313" key="5">
    <source>
        <dbReference type="Proteomes" id="UP000813427"/>
    </source>
</evidence>